<feature type="transmembrane region" description="Helical" evidence="9">
    <location>
        <begin position="303"/>
        <end position="320"/>
    </location>
</feature>
<dbReference type="GO" id="GO:0015648">
    <property type="term" value="F:lipid-linked peptidoglycan transporter activity"/>
    <property type="evidence" value="ECO:0007669"/>
    <property type="project" value="TreeGrafter"/>
</dbReference>
<dbReference type="InterPro" id="IPR018365">
    <property type="entry name" value="Cell_cycle_FtsW-rel_CS"/>
</dbReference>
<evidence type="ECO:0000256" key="5">
    <source>
        <dbReference type="ARBA" id="ARBA00022989"/>
    </source>
</evidence>
<gene>
    <name evidence="10" type="ORF">DMT42_13500</name>
</gene>
<dbReference type="NCBIfam" id="TIGR02210">
    <property type="entry name" value="rodA_shape"/>
    <property type="match status" value="1"/>
</dbReference>
<evidence type="ECO:0000256" key="3">
    <source>
        <dbReference type="ARBA" id="ARBA00022692"/>
    </source>
</evidence>
<dbReference type="OrthoDB" id="9768187at2"/>
<evidence type="ECO:0000313" key="11">
    <source>
        <dbReference type="Proteomes" id="UP000247634"/>
    </source>
</evidence>
<sequence>MTGVNSFSVSGYGPERAGWTRLFARDSLTRRLDWPILLASLALSLMGSLLVYSATRNRTELNQGDPYFFLLRHLMNLGIGVALMIGTLWLGHRALRNIVPVLYGLSVLLALVVLTPLGATINGQRNWLVIGGFSIQPAEFLKVTIILGMAMMLAARVDAGDKLYPDHRTVAQSLGLAAVPCLILLLMPDLGSMLAMVAIVLGVLLASGASNRWVFGLLVAGAVGCLAIWQLHILDEYQLNRFAAFANPDLDPAGVGYNTNQARIAIGSGGLMGAGLFHGSQTTGQFVPEQQTDFVFTVAGEELGFVGAGLIIFLLGVVLWRACRIARDSTELYGTIVAAGIVAWFAFQSFENIGMTLGIMPVTGLPLPFVSYGGSSMFAVWMAVGLLQSIRVQRPMSA</sequence>
<feature type="transmembrane region" description="Helical" evidence="9">
    <location>
        <begin position="67"/>
        <end position="89"/>
    </location>
</feature>
<evidence type="ECO:0000313" key="10">
    <source>
        <dbReference type="EMBL" id="AWT43234.1"/>
    </source>
</evidence>
<dbReference type="RefSeq" id="WP_110628152.1">
    <property type="nucleotide sequence ID" value="NZ_CP029788.1"/>
</dbReference>
<keyword evidence="3 9" id="KW-0812">Transmembrane</keyword>
<dbReference type="EMBL" id="CP029788">
    <property type="protein sequence ID" value="AWT43234.1"/>
    <property type="molecule type" value="Genomic_DNA"/>
</dbReference>
<keyword evidence="4" id="KW-0133">Cell shape</keyword>
<dbReference type="GO" id="GO:0005886">
    <property type="term" value="C:plasma membrane"/>
    <property type="evidence" value="ECO:0007669"/>
    <property type="project" value="TreeGrafter"/>
</dbReference>
<evidence type="ECO:0000256" key="1">
    <source>
        <dbReference type="ARBA" id="ARBA00004141"/>
    </source>
</evidence>
<dbReference type="InterPro" id="IPR001182">
    <property type="entry name" value="FtsW/RodA"/>
</dbReference>
<keyword evidence="5 9" id="KW-1133">Transmembrane helix</keyword>
<keyword evidence="6 9" id="KW-0472">Membrane</keyword>
<evidence type="ECO:0000256" key="6">
    <source>
        <dbReference type="ARBA" id="ARBA00023136"/>
    </source>
</evidence>
<feature type="transmembrane region" description="Helical" evidence="9">
    <location>
        <begin position="332"/>
        <end position="350"/>
    </location>
</feature>
<feature type="transmembrane region" description="Helical" evidence="9">
    <location>
        <begin position="34"/>
        <end position="55"/>
    </location>
</feature>
<feature type="transmembrane region" description="Helical" evidence="9">
    <location>
        <begin position="213"/>
        <end position="232"/>
    </location>
</feature>
<dbReference type="PANTHER" id="PTHR30474:SF14">
    <property type="entry name" value="CELL CYCLE PROTEIN"/>
    <property type="match status" value="1"/>
</dbReference>
<evidence type="ECO:0000256" key="7">
    <source>
        <dbReference type="ARBA" id="ARBA00044770"/>
    </source>
</evidence>
<dbReference type="GO" id="GO:0008360">
    <property type="term" value="P:regulation of cell shape"/>
    <property type="evidence" value="ECO:0007669"/>
    <property type="project" value="UniProtKB-KW"/>
</dbReference>
<feature type="transmembrane region" description="Helical" evidence="9">
    <location>
        <begin position="101"/>
        <end position="119"/>
    </location>
</feature>
<comment type="pathway">
    <text evidence="2">Cell wall biogenesis; peptidoglycan biosynthesis.</text>
</comment>
<dbReference type="KEGG" id="sact:DMT42_13500"/>
<evidence type="ECO:0000256" key="8">
    <source>
        <dbReference type="ARBA" id="ARBA00049902"/>
    </source>
</evidence>
<keyword evidence="11" id="KW-1185">Reference proteome</keyword>
<dbReference type="InterPro" id="IPR011923">
    <property type="entry name" value="RodA/MrdB"/>
</dbReference>
<evidence type="ECO:0000256" key="2">
    <source>
        <dbReference type="ARBA" id="ARBA00004752"/>
    </source>
</evidence>
<dbReference type="GO" id="GO:0008955">
    <property type="term" value="F:peptidoglycan glycosyltransferase activity"/>
    <property type="evidence" value="ECO:0007669"/>
    <property type="project" value="UniProtKB-EC"/>
</dbReference>
<dbReference type="PROSITE" id="PS00428">
    <property type="entry name" value="FTSW_RODA_SPOVE"/>
    <property type="match status" value="1"/>
</dbReference>
<proteinExistence type="predicted"/>
<dbReference type="GO" id="GO:0032153">
    <property type="term" value="C:cell division site"/>
    <property type="evidence" value="ECO:0007669"/>
    <property type="project" value="TreeGrafter"/>
</dbReference>
<dbReference type="PANTHER" id="PTHR30474">
    <property type="entry name" value="CELL CYCLE PROTEIN"/>
    <property type="match status" value="1"/>
</dbReference>
<dbReference type="EC" id="2.4.99.28" evidence="7"/>
<dbReference type="GO" id="GO:0051301">
    <property type="term" value="P:cell division"/>
    <property type="evidence" value="ECO:0007669"/>
    <property type="project" value="InterPro"/>
</dbReference>
<organism evidence="10 11">
    <name type="scientific">Streptomyces actuosus</name>
    <dbReference type="NCBI Taxonomy" id="1885"/>
    <lineage>
        <taxon>Bacteria</taxon>
        <taxon>Bacillati</taxon>
        <taxon>Actinomycetota</taxon>
        <taxon>Actinomycetes</taxon>
        <taxon>Kitasatosporales</taxon>
        <taxon>Streptomycetaceae</taxon>
        <taxon>Streptomyces</taxon>
    </lineage>
</organism>
<dbReference type="AlphaFoldDB" id="A0A2U9P1T9"/>
<name>A0A2U9P1T9_STRAS</name>
<feature type="transmembrane region" description="Helical" evidence="9">
    <location>
        <begin position="177"/>
        <end position="206"/>
    </location>
</feature>
<accession>A0A2U9P1T9</accession>
<reference evidence="10 11" key="1">
    <citation type="submission" date="2018-06" db="EMBL/GenBank/DDBJ databases">
        <title>The complete genome sequence of a nosiheptide producer Streptomyces actuosus ATCC 25421: deducing the ability of producing a new class III lantibiotics.</title>
        <authorList>
            <person name="Liu W."/>
            <person name="Sun F."/>
            <person name="Hu Y."/>
        </authorList>
    </citation>
    <scope>NUCLEOTIDE SEQUENCE [LARGE SCALE GENOMIC DNA]</scope>
    <source>
        <strain evidence="10 11">ATCC 25421</strain>
    </source>
</reference>
<dbReference type="Proteomes" id="UP000247634">
    <property type="component" value="Chromosome"/>
</dbReference>
<dbReference type="Pfam" id="PF01098">
    <property type="entry name" value="FTSW_RODA_SPOVE"/>
    <property type="match status" value="1"/>
</dbReference>
<protein>
    <recommendedName>
        <fullName evidence="7">peptidoglycan glycosyltransferase</fullName>
        <ecNumber evidence="7">2.4.99.28</ecNumber>
    </recommendedName>
</protein>
<evidence type="ECO:0000256" key="9">
    <source>
        <dbReference type="SAM" id="Phobius"/>
    </source>
</evidence>
<comment type="subcellular location">
    <subcellularLocation>
        <location evidence="1">Membrane</location>
        <topology evidence="1">Multi-pass membrane protein</topology>
    </subcellularLocation>
</comment>
<comment type="catalytic activity">
    <reaction evidence="8">
        <text>[GlcNAc-(1-&gt;4)-Mur2Ac(oyl-L-Ala-gamma-D-Glu-L-Lys-D-Ala-D-Ala)](n)-di-trans,octa-cis-undecaprenyl diphosphate + beta-D-GlcNAc-(1-&gt;4)-Mur2Ac(oyl-L-Ala-gamma-D-Glu-L-Lys-D-Ala-D-Ala)-di-trans,octa-cis-undecaprenyl diphosphate = [GlcNAc-(1-&gt;4)-Mur2Ac(oyl-L-Ala-gamma-D-Glu-L-Lys-D-Ala-D-Ala)](n+1)-di-trans,octa-cis-undecaprenyl diphosphate + di-trans,octa-cis-undecaprenyl diphosphate + H(+)</text>
        <dbReference type="Rhea" id="RHEA:23708"/>
        <dbReference type="Rhea" id="RHEA-COMP:9602"/>
        <dbReference type="Rhea" id="RHEA-COMP:9603"/>
        <dbReference type="ChEBI" id="CHEBI:15378"/>
        <dbReference type="ChEBI" id="CHEBI:58405"/>
        <dbReference type="ChEBI" id="CHEBI:60033"/>
        <dbReference type="ChEBI" id="CHEBI:78435"/>
        <dbReference type="EC" id="2.4.99.28"/>
    </reaction>
</comment>
<feature type="transmembrane region" description="Helical" evidence="9">
    <location>
        <begin position="370"/>
        <end position="387"/>
    </location>
</feature>
<evidence type="ECO:0000256" key="4">
    <source>
        <dbReference type="ARBA" id="ARBA00022960"/>
    </source>
</evidence>